<dbReference type="PANTHER" id="PTHR22991">
    <property type="entry name" value="PROTEIN CBG13490"/>
    <property type="match status" value="1"/>
</dbReference>
<feature type="domain" description="CUB" evidence="2">
    <location>
        <begin position="28"/>
        <end position="135"/>
    </location>
</feature>
<dbReference type="PANTHER" id="PTHR22991:SF40">
    <property type="entry name" value="PROTEIN CBG13490"/>
    <property type="match status" value="1"/>
</dbReference>
<keyword evidence="1" id="KW-1015">Disulfide bond</keyword>
<dbReference type="Proteomes" id="UP001432322">
    <property type="component" value="Unassembled WGS sequence"/>
</dbReference>
<dbReference type="InterPro" id="IPR050976">
    <property type="entry name" value="Snaclec"/>
</dbReference>
<protein>
    <recommendedName>
        <fullName evidence="2">CUB domain-containing protein</fullName>
    </recommendedName>
</protein>
<evidence type="ECO:0000259" key="2">
    <source>
        <dbReference type="SMART" id="SM00042"/>
    </source>
</evidence>
<dbReference type="InterPro" id="IPR000859">
    <property type="entry name" value="CUB_dom"/>
</dbReference>
<evidence type="ECO:0000313" key="4">
    <source>
        <dbReference type="Proteomes" id="UP001432322"/>
    </source>
</evidence>
<gene>
    <name evidence="3" type="ORF">PFISCL1PPCAC_9788</name>
</gene>
<evidence type="ECO:0000256" key="1">
    <source>
        <dbReference type="ARBA" id="ARBA00023157"/>
    </source>
</evidence>
<dbReference type="AlphaFoldDB" id="A0AAV5VGJ4"/>
<comment type="caution">
    <text evidence="3">The sequence shown here is derived from an EMBL/GenBank/DDBJ whole genome shotgun (WGS) entry which is preliminary data.</text>
</comment>
<sequence length="135" mass="14527">VWMNSECWNEANFACVKNKSSTEPVKKCDGGVRKEGEIVYSPGFPSDASVPCDVFLQAVPGKRVEVEILALEANSCCDKLVLAEGTLGGETIVELTGASAVGRKFNTTSSNYMRFSWQPKGGVNVQGAKITFRSV</sequence>
<accession>A0AAV5VGJ4</accession>
<dbReference type="InterPro" id="IPR035914">
    <property type="entry name" value="Sperma_CUB_dom_sf"/>
</dbReference>
<dbReference type="SMART" id="SM00042">
    <property type="entry name" value="CUB"/>
    <property type="match status" value="1"/>
</dbReference>
<name>A0AAV5VGJ4_9BILA</name>
<dbReference type="EMBL" id="BTSY01000003">
    <property type="protein sequence ID" value="GMT18491.1"/>
    <property type="molecule type" value="Genomic_DNA"/>
</dbReference>
<keyword evidence="4" id="KW-1185">Reference proteome</keyword>
<dbReference type="SUPFAM" id="SSF49854">
    <property type="entry name" value="Spermadhesin, CUB domain"/>
    <property type="match status" value="1"/>
</dbReference>
<dbReference type="Gene3D" id="2.60.120.290">
    <property type="entry name" value="Spermadhesin, CUB domain"/>
    <property type="match status" value="1"/>
</dbReference>
<proteinExistence type="predicted"/>
<feature type="non-terminal residue" evidence="3">
    <location>
        <position position="1"/>
    </location>
</feature>
<organism evidence="3 4">
    <name type="scientific">Pristionchus fissidentatus</name>
    <dbReference type="NCBI Taxonomy" id="1538716"/>
    <lineage>
        <taxon>Eukaryota</taxon>
        <taxon>Metazoa</taxon>
        <taxon>Ecdysozoa</taxon>
        <taxon>Nematoda</taxon>
        <taxon>Chromadorea</taxon>
        <taxon>Rhabditida</taxon>
        <taxon>Rhabditina</taxon>
        <taxon>Diplogasteromorpha</taxon>
        <taxon>Diplogasteroidea</taxon>
        <taxon>Neodiplogasteridae</taxon>
        <taxon>Pristionchus</taxon>
    </lineage>
</organism>
<reference evidence="3" key="1">
    <citation type="submission" date="2023-10" db="EMBL/GenBank/DDBJ databases">
        <title>Genome assembly of Pristionchus species.</title>
        <authorList>
            <person name="Yoshida K."/>
            <person name="Sommer R.J."/>
        </authorList>
    </citation>
    <scope>NUCLEOTIDE SEQUENCE</scope>
    <source>
        <strain evidence="3">RS5133</strain>
    </source>
</reference>
<evidence type="ECO:0000313" key="3">
    <source>
        <dbReference type="EMBL" id="GMT18491.1"/>
    </source>
</evidence>